<dbReference type="RefSeq" id="WP_282011094.1">
    <property type="nucleotide sequence ID" value="NZ_OX336137.1"/>
</dbReference>
<evidence type="ECO:0000256" key="2">
    <source>
        <dbReference type="ARBA" id="ARBA00011270"/>
    </source>
</evidence>
<dbReference type="EMBL" id="OX336137">
    <property type="protein sequence ID" value="CAI2718188.1"/>
    <property type="molecule type" value="Genomic_DNA"/>
</dbReference>
<dbReference type="NCBIfam" id="TIGR00262">
    <property type="entry name" value="trpA"/>
    <property type="match status" value="1"/>
</dbReference>
<keyword evidence="3 8" id="KW-0028">Amino-acid biosynthesis</keyword>
<evidence type="ECO:0000256" key="9">
    <source>
        <dbReference type="RuleBase" id="RU003662"/>
    </source>
</evidence>
<feature type="active site" description="Proton acceptor" evidence="8">
    <location>
        <position position="60"/>
    </location>
</feature>
<accession>A0ABM9HDC0</accession>
<comment type="subunit">
    <text evidence="2 8">Tetramer of two alpha and two beta chains.</text>
</comment>
<keyword evidence="11" id="KW-1185">Reference proteome</keyword>
<comment type="pathway">
    <text evidence="1 8">Amino-acid biosynthesis; L-tryptophan biosynthesis; L-tryptophan from chorismate: step 5/5.</text>
</comment>
<dbReference type="CDD" id="cd04724">
    <property type="entry name" value="Tryptophan_synthase_alpha"/>
    <property type="match status" value="1"/>
</dbReference>
<comment type="similarity">
    <text evidence="8 9">Belongs to the TrpA family.</text>
</comment>
<evidence type="ECO:0000256" key="6">
    <source>
        <dbReference type="ARBA" id="ARBA00023239"/>
    </source>
</evidence>
<gene>
    <name evidence="8 10" type="primary">trpA</name>
    <name evidence="10" type="ORF">NSPWAT_1329</name>
</gene>
<evidence type="ECO:0000256" key="5">
    <source>
        <dbReference type="ARBA" id="ARBA00023141"/>
    </source>
</evidence>
<dbReference type="EC" id="4.2.1.20" evidence="8"/>
<evidence type="ECO:0000256" key="8">
    <source>
        <dbReference type="HAMAP-Rule" id="MF_00131"/>
    </source>
</evidence>
<dbReference type="Proteomes" id="UP001157733">
    <property type="component" value="Chromosome"/>
</dbReference>
<reference evidence="10 11" key="1">
    <citation type="submission" date="2022-09" db="EMBL/GenBank/DDBJ databases">
        <authorList>
            <person name="Kop L."/>
        </authorList>
    </citation>
    <scope>NUCLEOTIDE SEQUENCE [LARGE SCALE GENOMIC DNA]</scope>
    <source>
        <strain evidence="10 11">347</strain>
    </source>
</reference>
<keyword evidence="5 8" id="KW-0057">Aromatic amino acid biosynthesis</keyword>
<dbReference type="InterPro" id="IPR002028">
    <property type="entry name" value="Trp_synthase_suA"/>
</dbReference>
<dbReference type="Gene3D" id="3.20.20.70">
    <property type="entry name" value="Aldolase class I"/>
    <property type="match status" value="1"/>
</dbReference>
<dbReference type="PROSITE" id="PS00167">
    <property type="entry name" value="TRP_SYNTHASE_ALPHA"/>
    <property type="match status" value="1"/>
</dbReference>
<evidence type="ECO:0000313" key="10">
    <source>
        <dbReference type="EMBL" id="CAI2718188.1"/>
    </source>
</evidence>
<comment type="function">
    <text evidence="8">The alpha subunit is responsible for the aldol cleavage of indoleglycerol phosphate to indole and glyceraldehyde 3-phosphate.</text>
</comment>
<dbReference type="InterPro" id="IPR018204">
    <property type="entry name" value="Trp_synthase_alpha_AS"/>
</dbReference>
<evidence type="ECO:0000256" key="7">
    <source>
        <dbReference type="ARBA" id="ARBA00049047"/>
    </source>
</evidence>
<dbReference type="HAMAP" id="MF_00131">
    <property type="entry name" value="Trp_synth_alpha"/>
    <property type="match status" value="1"/>
</dbReference>
<dbReference type="PANTHER" id="PTHR43406">
    <property type="entry name" value="TRYPTOPHAN SYNTHASE, ALPHA CHAIN"/>
    <property type="match status" value="1"/>
</dbReference>
<evidence type="ECO:0000256" key="1">
    <source>
        <dbReference type="ARBA" id="ARBA00004733"/>
    </source>
</evidence>
<keyword evidence="6 8" id="KW-0456">Lyase</keyword>
<feature type="active site" description="Proton acceptor" evidence="8">
    <location>
        <position position="49"/>
    </location>
</feature>
<name>A0ABM9HDC0_9BACT</name>
<dbReference type="GO" id="GO:0004834">
    <property type="term" value="F:tryptophan synthase activity"/>
    <property type="evidence" value="ECO:0007669"/>
    <property type="project" value="UniProtKB-EC"/>
</dbReference>
<dbReference type="PANTHER" id="PTHR43406:SF1">
    <property type="entry name" value="TRYPTOPHAN SYNTHASE ALPHA CHAIN, CHLOROPLASTIC"/>
    <property type="match status" value="1"/>
</dbReference>
<dbReference type="InterPro" id="IPR011060">
    <property type="entry name" value="RibuloseP-bd_barrel"/>
</dbReference>
<dbReference type="Pfam" id="PF00290">
    <property type="entry name" value="Trp_syntA"/>
    <property type="match status" value="1"/>
</dbReference>
<dbReference type="SUPFAM" id="SSF51366">
    <property type="entry name" value="Ribulose-phoshate binding barrel"/>
    <property type="match status" value="1"/>
</dbReference>
<protein>
    <recommendedName>
        <fullName evidence="8">Tryptophan synthase alpha chain</fullName>
        <ecNumber evidence="8">4.2.1.20</ecNumber>
    </recommendedName>
</protein>
<evidence type="ECO:0000256" key="3">
    <source>
        <dbReference type="ARBA" id="ARBA00022605"/>
    </source>
</evidence>
<proteinExistence type="inferred from homology"/>
<organism evidence="10 11">
    <name type="scientific">Nitrospina watsonii</name>
    <dbReference type="NCBI Taxonomy" id="1323948"/>
    <lineage>
        <taxon>Bacteria</taxon>
        <taxon>Pseudomonadati</taxon>
        <taxon>Nitrospinota/Tectimicrobiota group</taxon>
        <taxon>Nitrospinota</taxon>
        <taxon>Nitrospinia</taxon>
        <taxon>Nitrospinales</taxon>
        <taxon>Nitrospinaceae</taxon>
        <taxon>Nitrospina</taxon>
    </lineage>
</organism>
<comment type="catalytic activity">
    <reaction evidence="7 8">
        <text>(1S,2R)-1-C-(indol-3-yl)glycerol 3-phosphate + L-serine = D-glyceraldehyde 3-phosphate + L-tryptophan + H2O</text>
        <dbReference type="Rhea" id="RHEA:10532"/>
        <dbReference type="ChEBI" id="CHEBI:15377"/>
        <dbReference type="ChEBI" id="CHEBI:33384"/>
        <dbReference type="ChEBI" id="CHEBI:57912"/>
        <dbReference type="ChEBI" id="CHEBI:58866"/>
        <dbReference type="ChEBI" id="CHEBI:59776"/>
        <dbReference type="EC" id="4.2.1.20"/>
    </reaction>
</comment>
<dbReference type="InterPro" id="IPR013785">
    <property type="entry name" value="Aldolase_TIM"/>
</dbReference>
<evidence type="ECO:0000313" key="11">
    <source>
        <dbReference type="Proteomes" id="UP001157733"/>
    </source>
</evidence>
<sequence length="266" mass="28651">MNRIEQRIDDLKTKNQKALVAFITAGDPSMEATRDMFQVIEENGADIIELGVPFSDPLADGPVIQAASQRALKSGTTLKKILALVADLRKTSELPIVLMTSYNPVFVYGEDAFVNDAVATGVDGVIIPDLPPEESGSFETFANDKGLRVIYLLAPTSTPDRVRMITERSRGFIYYISLTGVTGMQSTFSGDMATRVGEVKKVTSHPVMIGFGISGPEEAKEASHLSDGVIVGSAIVKLIDQCATAEERKEKVGRFIHSIKAALNGS</sequence>
<evidence type="ECO:0000256" key="4">
    <source>
        <dbReference type="ARBA" id="ARBA00022822"/>
    </source>
</evidence>
<keyword evidence="4 8" id="KW-0822">Tryptophan biosynthesis</keyword>